<sequence>MEHGTSSEVEKCPESMKALPEFAGLRAFLRNHRKMMCLSFLCLCSILLWWPVELNRNYHVQDRVAWLNAELQGRSPQEILQWAKRLPGGVVQFSSFGPSGMVIIDMLDKLGLLESTPVVLIDTLHLFPESYQHVNNVTKHYPKMKLSIFYPKDFLKGEGSRFDESYGKDLWKNDFEKYSYLTKVEPTARALRFLGPAVWITGRRRSQGAQREKMQMLEKDAGRLKINPLAFWDLDTVWQYIHEHQVPYNALHDRGYSSIGDVMNTRPTAPGEAERAGRFGSSQETECAMHTHLARLSAQKAMGSNGDVLSEDDVPHLPCDACLEVDAQNFDEVVLKPKQDMLLEFYSPMCGHCAHFAPSYAQIAQFLGHSGDALAARMDLYHHQVPRSAKAAGFDIQSFPTLILVRPTQSSVKLVTYPRWRRDVNTVLSWVKEELAKPV</sequence>
<dbReference type="InterPro" id="IPR036249">
    <property type="entry name" value="Thioredoxin-like_sf"/>
</dbReference>
<comment type="caution">
    <text evidence="5">The sequence shown here is derived from an EMBL/GenBank/DDBJ whole genome shotgun (WGS) entry which is preliminary data.</text>
</comment>
<gene>
    <name evidence="5" type="ORF">C1SCF055_LOCUS6554</name>
</gene>
<evidence type="ECO:0000256" key="3">
    <source>
        <dbReference type="ARBA" id="ARBA00024327"/>
    </source>
</evidence>
<keyword evidence="2" id="KW-0560">Oxidoreductase</keyword>
<comment type="pathway">
    <text evidence="3">Sulfur metabolism; hydrogen sulfide biosynthesis; sulfite from sulfate.</text>
</comment>
<reference evidence="5" key="1">
    <citation type="submission" date="2022-10" db="EMBL/GenBank/DDBJ databases">
        <authorList>
            <person name="Chen Y."/>
            <person name="Dougan E. K."/>
            <person name="Chan C."/>
            <person name="Rhodes N."/>
            <person name="Thang M."/>
        </authorList>
    </citation>
    <scope>NUCLEOTIDE SEQUENCE</scope>
</reference>
<protein>
    <submittedName>
        <fullName evidence="6">Thioredoxin domain-containing protein</fullName>
    </submittedName>
</protein>
<dbReference type="InterPro" id="IPR004511">
    <property type="entry name" value="PAPS/APS_Rdtase"/>
</dbReference>
<dbReference type="GO" id="GO:0004604">
    <property type="term" value="F:phosphoadenylyl-sulfate reductase (thioredoxin) activity"/>
    <property type="evidence" value="ECO:0007669"/>
    <property type="project" value="InterPro"/>
</dbReference>
<dbReference type="InterPro" id="IPR002500">
    <property type="entry name" value="PAPS_reduct_dom"/>
</dbReference>
<evidence type="ECO:0000313" key="5">
    <source>
        <dbReference type="EMBL" id="CAI3978505.1"/>
    </source>
</evidence>
<feature type="domain" description="Thioredoxin" evidence="4">
    <location>
        <begin position="290"/>
        <end position="436"/>
    </location>
</feature>
<dbReference type="Gene3D" id="3.40.30.10">
    <property type="entry name" value="Glutaredoxin"/>
    <property type="match status" value="1"/>
</dbReference>
<dbReference type="PANTHER" id="PTHR46509">
    <property type="entry name" value="PHOSPHOADENOSINE PHOSPHOSULFATE REDUCTASE"/>
    <property type="match status" value="1"/>
</dbReference>
<evidence type="ECO:0000256" key="1">
    <source>
        <dbReference type="ARBA" id="ARBA00009732"/>
    </source>
</evidence>
<dbReference type="EMBL" id="CAMXCT010000416">
    <property type="protein sequence ID" value="CAI3978505.1"/>
    <property type="molecule type" value="Genomic_DNA"/>
</dbReference>
<dbReference type="EMBL" id="CAMXCT020000416">
    <property type="protein sequence ID" value="CAL1131880.1"/>
    <property type="molecule type" value="Genomic_DNA"/>
</dbReference>
<dbReference type="Pfam" id="PF01507">
    <property type="entry name" value="PAPS_reduct"/>
    <property type="match status" value="1"/>
</dbReference>
<dbReference type="GO" id="GO:0005737">
    <property type="term" value="C:cytoplasm"/>
    <property type="evidence" value="ECO:0007669"/>
    <property type="project" value="TreeGrafter"/>
</dbReference>
<dbReference type="PROSITE" id="PS51352">
    <property type="entry name" value="THIOREDOXIN_2"/>
    <property type="match status" value="1"/>
</dbReference>
<proteinExistence type="inferred from homology"/>
<dbReference type="PANTHER" id="PTHR46509:SF1">
    <property type="entry name" value="PHOSPHOADENOSINE PHOSPHOSULFATE REDUCTASE"/>
    <property type="match status" value="1"/>
</dbReference>
<dbReference type="NCBIfam" id="TIGR00434">
    <property type="entry name" value="cysH"/>
    <property type="match status" value="1"/>
</dbReference>
<organism evidence="5">
    <name type="scientific">Cladocopium goreaui</name>
    <dbReference type="NCBI Taxonomy" id="2562237"/>
    <lineage>
        <taxon>Eukaryota</taxon>
        <taxon>Sar</taxon>
        <taxon>Alveolata</taxon>
        <taxon>Dinophyceae</taxon>
        <taxon>Suessiales</taxon>
        <taxon>Symbiodiniaceae</taxon>
        <taxon>Cladocopium</taxon>
    </lineage>
</organism>
<name>A0A9P1BTP2_9DINO</name>
<accession>A0A9P1BTP2</accession>
<dbReference type="HAMAP" id="MF_00063">
    <property type="entry name" value="CysH"/>
    <property type="match status" value="1"/>
</dbReference>
<evidence type="ECO:0000313" key="6">
    <source>
        <dbReference type="EMBL" id="CAL4765817.1"/>
    </source>
</evidence>
<dbReference type="Proteomes" id="UP001152797">
    <property type="component" value="Unassembled WGS sequence"/>
</dbReference>
<dbReference type="Gene3D" id="3.40.50.620">
    <property type="entry name" value="HUPs"/>
    <property type="match status" value="1"/>
</dbReference>
<evidence type="ECO:0000256" key="2">
    <source>
        <dbReference type="ARBA" id="ARBA00023002"/>
    </source>
</evidence>
<dbReference type="NCBIfam" id="NF002537">
    <property type="entry name" value="PRK02090.1"/>
    <property type="match status" value="1"/>
</dbReference>
<evidence type="ECO:0000313" key="7">
    <source>
        <dbReference type="Proteomes" id="UP001152797"/>
    </source>
</evidence>
<dbReference type="Pfam" id="PF00085">
    <property type="entry name" value="Thioredoxin"/>
    <property type="match status" value="1"/>
</dbReference>
<dbReference type="EMBL" id="CAMXCT030000416">
    <property type="protein sequence ID" value="CAL4765817.1"/>
    <property type="molecule type" value="Genomic_DNA"/>
</dbReference>
<evidence type="ECO:0000259" key="4">
    <source>
        <dbReference type="PROSITE" id="PS51352"/>
    </source>
</evidence>
<comment type="similarity">
    <text evidence="1">Belongs to the PAPS reductase family. CysH subfamily.</text>
</comment>
<dbReference type="InterPro" id="IPR013766">
    <property type="entry name" value="Thioredoxin_domain"/>
</dbReference>
<dbReference type="SUPFAM" id="SSF52833">
    <property type="entry name" value="Thioredoxin-like"/>
    <property type="match status" value="1"/>
</dbReference>
<dbReference type="OrthoDB" id="270728at2759"/>
<dbReference type="InterPro" id="IPR014729">
    <property type="entry name" value="Rossmann-like_a/b/a_fold"/>
</dbReference>
<dbReference type="CDD" id="cd23945">
    <property type="entry name" value="PAPS_reductase"/>
    <property type="match status" value="1"/>
</dbReference>
<keyword evidence="7" id="KW-1185">Reference proteome</keyword>
<dbReference type="SUPFAM" id="SSF52402">
    <property type="entry name" value="Adenine nucleotide alpha hydrolases-like"/>
    <property type="match status" value="1"/>
</dbReference>
<dbReference type="AlphaFoldDB" id="A0A9P1BTP2"/>
<reference evidence="6 7" key="2">
    <citation type="submission" date="2024-05" db="EMBL/GenBank/DDBJ databases">
        <authorList>
            <person name="Chen Y."/>
            <person name="Shah S."/>
            <person name="Dougan E. K."/>
            <person name="Thang M."/>
            <person name="Chan C."/>
        </authorList>
    </citation>
    <scope>NUCLEOTIDE SEQUENCE [LARGE SCALE GENOMIC DNA]</scope>
</reference>
<dbReference type="GO" id="GO:0019379">
    <property type="term" value="P:sulfate assimilation, phosphoadenylyl sulfate reduction by phosphoadenylyl-sulfate reductase (thioredoxin)"/>
    <property type="evidence" value="ECO:0007669"/>
    <property type="project" value="InterPro"/>
</dbReference>
<dbReference type="CDD" id="cd02961">
    <property type="entry name" value="PDI_a_family"/>
    <property type="match status" value="1"/>
</dbReference>